<feature type="domain" description="Tetrapyrrole methylase" evidence="9">
    <location>
        <begin position="1"/>
        <end position="243"/>
    </location>
</feature>
<dbReference type="PANTHER" id="PTHR10882:SF0">
    <property type="entry name" value="DIPHTHINE METHYL ESTER SYNTHASE"/>
    <property type="match status" value="1"/>
</dbReference>
<dbReference type="Proteomes" id="UP000694843">
    <property type="component" value="Unplaced"/>
</dbReference>
<name>A0A8B7N3X0_HYAAZ</name>
<dbReference type="GO" id="GO:0032259">
    <property type="term" value="P:methylation"/>
    <property type="evidence" value="ECO:0007669"/>
    <property type="project" value="UniProtKB-KW"/>
</dbReference>
<dbReference type="AlphaFoldDB" id="A0A8B7N3X0"/>
<comment type="pathway">
    <text evidence="2">Protein modification; peptidyl-diphthamide biosynthesis.</text>
</comment>
<dbReference type="KEGG" id="hazt:108665670"/>
<dbReference type="InterPro" id="IPR014776">
    <property type="entry name" value="4pyrrole_Mease_sub2"/>
</dbReference>
<evidence type="ECO:0000313" key="11">
    <source>
        <dbReference type="RefSeq" id="XP_018007934.1"/>
    </source>
</evidence>
<dbReference type="CTD" id="51611"/>
<dbReference type="SUPFAM" id="SSF53790">
    <property type="entry name" value="Tetrapyrrole methylase"/>
    <property type="match status" value="2"/>
</dbReference>
<dbReference type="CDD" id="cd11647">
    <property type="entry name" value="DHP5_DphB"/>
    <property type="match status" value="1"/>
</dbReference>
<accession>A0A8B7N3X0</accession>
<dbReference type="Gene3D" id="3.40.1010.10">
    <property type="entry name" value="Cobalt-precorrin-4 Transmethylase, Domain 1"/>
    <property type="match status" value="2"/>
</dbReference>
<dbReference type="GO" id="GO:0017183">
    <property type="term" value="P:protein histidyl modification to diphthamide"/>
    <property type="evidence" value="ECO:0007669"/>
    <property type="project" value="UniProtKB-UniPathway"/>
</dbReference>
<keyword evidence="7" id="KW-0949">S-adenosyl-L-methionine</keyword>
<keyword evidence="5" id="KW-0489">Methyltransferase</keyword>
<evidence type="ECO:0000256" key="3">
    <source>
        <dbReference type="ARBA" id="ARBA00006729"/>
    </source>
</evidence>
<dbReference type="InterPro" id="IPR035996">
    <property type="entry name" value="4pyrrol_Methylase_sf"/>
</dbReference>
<proteinExistence type="inferred from homology"/>
<organism evidence="10 11">
    <name type="scientific">Hyalella azteca</name>
    <name type="common">Amphipod</name>
    <dbReference type="NCBI Taxonomy" id="294128"/>
    <lineage>
        <taxon>Eukaryota</taxon>
        <taxon>Metazoa</taxon>
        <taxon>Ecdysozoa</taxon>
        <taxon>Arthropoda</taxon>
        <taxon>Crustacea</taxon>
        <taxon>Multicrustacea</taxon>
        <taxon>Malacostraca</taxon>
        <taxon>Eumalacostraca</taxon>
        <taxon>Peracarida</taxon>
        <taxon>Amphipoda</taxon>
        <taxon>Senticaudata</taxon>
        <taxon>Talitrida</taxon>
        <taxon>Talitroidea</taxon>
        <taxon>Hyalellidae</taxon>
        <taxon>Hyalella</taxon>
    </lineage>
</organism>
<reference evidence="11" key="1">
    <citation type="submission" date="2025-08" db="UniProtKB">
        <authorList>
            <consortium name="RefSeq"/>
        </authorList>
    </citation>
    <scope>IDENTIFICATION</scope>
    <source>
        <tissue evidence="11">Whole organism</tissue>
    </source>
</reference>
<evidence type="ECO:0000256" key="8">
    <source>
        <dbReference type="ARBA" id="ARBA00048752"/>
    </source>
</evidence>
<comment type="similarity">
    <text evidence="3">Belongs to the diphthine synthase family.</text>
</comment>
<evidence type="ECO:0000313" key="10">
    <source>
        <dbReference type="Proteomes" id="UP000694843"/>
    </source>
</evidence>
<dbReference type="RefSeq" id="XP_018007934.1">
    <property type="nucleotide sequence ID" value="XM_018152445.1"/>
</dbReference>
<dbReference type="NCBIfam" id="TIGR00522">
    <property type="entry name" value="dph5"/>
    <property type="match status" value="1"/>
</dbReference>
<dbReference type="OrthoDB" id="2516at2759"/>
<dbReference type="InterPro" id="IPR000878">
    <property type="entry name" value="4pyrrol_Mease"/>
</dbReference>
<dbReference type="UniPathway" id="UPA00559"/>
<protein>
    <recommendedName>
        <fullName evidence="4">diphthine methyl ester synthase</fullName>
        <ecNumber evidence="4">2.1.1.314</ecNumber>
    </recommendedName>
</protein>
<evidence type="ECO:0000256" key="1">
    <source>
        <dbReference type="ARBA" id="ARBA00004006"/>
    </source>
</evidence>
<dbReference type="PANTHER" id="PTHR10882">
    <property type="entry name" value="DIPHTHINE SYNTHASE"/>
    <property type="match status" value="1"/>
</dbReference>
<dbReference type="Gene3D" id="3.30.950.10">
    <property type="entry name" value="Methyltransferase, Cobalt-precorrin-4 Transmethylase, Domain 2"/>
    <property type="match status" value="2"/>
</dbReference>
<evidence type="ECO:0000256" key="6">
    <source>
        <dbReference type="ARBA" id="ARBA00022679"/>
    </source>
</evidence>
<evidence type="ECO:0000256" key="4">
    <source>
        <dbReference type="ARBA" id="ARBA00011927"/>
    </source>
</evidence>
<comment type="catalytic activity">
    <reaction evidence="8">
        <text>2-[(3S)-amino-3-carboxypropyl]-L-histidyl-[translation elongation factor 2] + 4 S-adenosyl-L-methionine = diphthine methyl ester-[translation elongation factor 2] + 4 S-adenosyl-L-homocysteine + 3 H(+)</text>
        <dbReference type="Rhea" id="RHEA:42652"/>
        <dbReference type="Rhea" id="RHEA-COMP:9749"/>
        <dbReference type="Rhea" id="RHEA-COMP:10173"/>
        <dbReference type="ChEBI" id="CHEBI:15378"/>
        <dbReference type="ChEBI" id="CHEBI:57856"/>
        <dbReference type="ChEBI" id="CHEBI:59789"/>
        <dbReference type="ChEBI" id="CHEBI:73995"/>
        <dbReference type="ChEBI" id="CHEBI:79005"/>
        <dbReference type="EC" id="2.1.1.314"/>
    </reaction>
</comment>
<dbReference type="EC" id="2.1.1.314" evidence="4"/>
<feature type="domain" description="Tetrapyrrole methylase" evidence="9">
    <location>
        <begin position="290"/>
        <end position="432"/>
    </location>
</feature>
<evidence type="ECO:0000256" key="2">
    <source>
        <dbReference type="ARBA" id="ARBA00005156"/>
    </source>
</evidence>
<dbReference type="GeneID" id="108665670"/>
<comment type="function">
    <text evidence="1">S-adenosyl-L-methionine-dependent methyltransferase that catalyzes four methylations of the modified target histidine residue in translation elongation factor 2 (EF-2), to form an intermediate called diphthine methyl ester. The four successive methylation reactions represent the second step of diphthamide biosynthesis.</text>
</comment>
<dbReference type="InterPro" id="IPR004551">
    <property type="entry name" value="Dphthn_synthase"/>
</dbReference>
<gene>
    <name evidence="11" type="primary">LOC108665670</name>
</gene>
<dbReference type="Pfam" id="PF00590">
    <property type="entry name" value="TP_methylase"/>
    <property type="match status" value="2"/>
</dbReference>
<dbReference type="GO" id="GO:0141133">
    <property type="term" value="F:diphthine methyl ester synthase activity"/>
    <property type="evidence" value="ECO:0007669"/>
    <property type="project" value="UniProtKB-EC"/>
</dbReference>
<keyword evidence="6" id="KW-0808">Transferase</keyword>
<dbReference type="InterPro" id="IPR014777">
    <property type="entry name" value="4pyrrole_Mease_sub1"/>
</dbReference>
<keyword evidence="10" id="KW-1185">Reference proteome</keyword>
<evidence type="ECO:0000259" key="9">
    <source>
        <dbReference type="Pfam" id="PF00590"/>
    </source>
</evidence>
<evidence type="ECO:0000256" key="5">
    <source>
        <dbReference type="ARBA" id="ARBA00022603"/>
    </source>
</evidence>
<sequence>MFFLIGLGLGDPTDVGVFGQQIIKKCERVYLEAYTSILVNGTEPSLETYYGRKILIADREQVEVGAGDLLQSADVQDVALLVVGDPLSATTHSDLMLRAQALGIPVQVLSNASVLTSAATTGLKLERLGEVVSIPYWEENWQPESFYDKICTNLKHGLHTLCLLDIKVKEQTVENIIKNRKLFEPPRFMRTHEAAKQLLAIIEKREQQDNSCTEGTLRRDTTCIACVRLGTERQKNLVMTLQESAEADLGEPLHSMVVCAPLSDAETRDAAALASWYQGATKPASSCAGRLHLIGMGLTISDITVKGVEILLKTNHVFLDKASRQILNVLLGSRSIREIFSDVFNPDELDRLDAAFDVNKPSVSASDCEDVLALLKSGEDVTIMIWGDPLALTEYTSLLTRLVDCNIPFSVVHNASLINSVASCGLQLYSFGEVIRLPESGSIYDPHSLPDVPVFYKKLMSNISVGWHSLCILHREGNDKLSQWTPCEVARLLLKLSSVIESSKIDGACRVVIGKMPTRGQPIYYNTNLQDLANADIFRSETALYALIVLGHTHPLEEECLAALTKPISIS</sequence>
<evidence type="ECO:0000256" key="7">
    <source>
        <dbReference type="ARBA" id="ARBA00022691"/>
    </source>
</evidence>